<evidence type="ECO:0000256" key="2">
    <source>
        <dbReference type="ARBA" id="ARBA00022692"/>
    </source>
</evidence>
<reference evidence="8 9" key="1">
    <citation type="submission" date="2018-06" db="EMBL/GenBank/DDBJ databases">
        <authorList>
            <consortium name="Pathogen Informatics"/>
            <person name="Doyle S."/>
        </authorList>
    </citation>
    <scope>NUCLEOTIDE SEQUENCE [LARGE SCALE GENOMIC DNA]</scope>
    <source>
        <strain evidence="8 9">NCTC10571</strain>
    </source>
</reference>
<dbReference type="Pfam" id="PF01957">
    <property type="entry name" value="NfeD"/>
    <property type="match status" value="1"/>
</dbReference>
<feature type="transmembrane region" description="Helical" evidence="5">
    <location>
        <begin position="56"/>
        <end position="72"/>
    </location>
</feature>
<evidence type="ECO:0000256" key="3">
    <source>
        <dbReference type="ARBA" id="ARBA00022989"/>
    </source>
</evidence>
<keyword evidence="4 5" id="KW-0472">Membrane</keyword>
<dbReference type="InterPro" id="IPR002810">
    <property type="entry name" value="NfeD-like_C"/>
</dbReference>
<proteinExistence type="predicted"/>
<feature type="transmembrane region" description="Helical" evidence="5">
    <location>
        <begin position="79"/>
        <end position="98"/>
    </location>
</feature>
<evidence type="ECO:0000256" key="5">
    <source>
        <dbReference type="SAM" id="Phobius"/>
    </source>
</evidence>
<dbReference type="InterPro" id="IPR012340">
    <property type="entry name" value="NA-bd_OB-fold"/>
</dbReference>
<feature type="transmembrane region" description="Helical" evidence="5">
    <location>
        <begin position="31"/>
        <end position="50"/>
    </location>
</feature>
<feature type="transmembrane region" description="Helical" evidence="5">
    <location>
        <begin position="104"/>
        <end position="123"/>
    </location>
</feature>
<accession>A0A378NSL6</accession>
<keyword evidence="3 5" id="KW-1133">Transmembrane helix</keyword>
<dbReference type="Gene3D" id="2.40.50.140">
    <property type="entry name" value="Nucleic acid-binding proteins"/>
    <property type="match status" value="1"/>
</dbReference>
<sequence length="210" mass="22681">MDFIIDSSILQSLLLSVIFLAILVEIKTGGTGIGALLGIIAAGVFFGSSYVKGLVSLYQIAIFIVGIIFIIIEILTPTIGLLAGLGVVAILYSLILAMGGDIDAMLMMAISFVIAIIIFALIIKKLPTSKLWRKIILTKTSSSEEGYVSSIDYSRYLHKEGIVLTELRPSGSVKIDDDVLDVVSEGSYISKGEKIRVVKIEGMRIIVRKI</sequence>
<dbReference type="InterPro" id="IPR052165">
    <property type="entry name" value="Membrane_assoc_protease"/>
</dbReference>
<evidence type="ECO:0000313" key="8">
    <source>
        <dbReference type="EMBL" id="STY70856.1"/>
    </source>
</evidence>
<gene>
    <name evidence="8" type="ORF">NCTC10571_01003</name>
</gene>
<keyword evidence="2 5" id="KW-0812">Transmembrane</keyword>
<comment type="subcellular location">
    <subcellularLocation>
        <location evidence="1">Membrane</location>
        <topology evidence="1">Multi-pass membrane protein</topology>
    </subcellularLocation>
</comment>
<dbReference type="SUPFAM" id="SSF141322">
    <property type="entry name" value="NfeD domain-like"/>
    <property type="match status" value="1"/>
</dbReference>
<name>A0A378NSL6_9FIRM</name>
<dbReference type="STRING" id="1122216.GCA_000423385_00864"/>
<dbReference type="RefSeq" id="WP_115151315.1">
    <property type="nucleotide sequence ID" value="NZ_UGPP01000001.1"/>
</dbReference>
<evidence type="ECO:0000256" key="4">
    <source>
        <dbReference type="ARBA" id="ARBA00023136"/>
    </source>
</evidence>
<dbReference type="PANTHER" id="PTHR33507">
    <property type="entry name" value="INNER MEMBRANE PROTEIN YBBJ"/>
    <property type="match status" value="1"/>
</dbReference>
<evidence type="ECO:0000256" key="1">
    <source>
        <dbReference type="ARBA" id="ARBA00004141"/>
    </source>
</evidence>
<evidence type="ECO:0000313" key="9">
    <source>
        <dbReference type="Proteomes" id="UP000255234"/>
    </source>
</evidence>
<evidence type="ECO:0000259" key="6">
    <source>
        <dbReference type="Pfam" id="PF01957"/>
    </source>
</evidence>
<feature type="domain" description="NfeD integral membrane" evidence="7">
    <location>
        <begin position="10"/>
        <end position="124"/>
    </location>
</feature>
<organism evidence="8 9">
    <name type="scientific">Megamonas hypermegale</name>
    <dbReference type="NCBI Taxonomy" id="158847"/>
    <lineage>
        <taxon>Bacteria</taxon>
        <taxon>Bacillati</taxon>
        <taxon>Bacillota</taxon>
        <taxon>Negativicutes</taxon>
        <taxon>Selenomonadales</taxon>
        <taxon>Selenomonadaceae</taxon>
        <taxon>Megamonas</taxon>
    </lineage>
</organism>
<dbReference type="Pfam" id="PF24961">
    <property type="entry name" value="NfeD_membrane"/>
    <property type="match status" value="1"/>
</dbReference>
<dbReference type="EMBL" id="UGPP01000001">
    <property type="protein sequence ID" value="STY70856.1"/>
    <property type="molecule type" value="Genomic_DNA"/>
</dbReference>
<dbReference type="PANTHER" id="PTHR33507:SF3">
    <property type="entry name" value="INNER MEMBRANE PROTEIN YBBJ"/>
    <property type="match status" value="1"/>
</dbReference>
<dbReference type="GO" id="GO:0005886">
    <property type="term" value="C:plasma membrane"/>
    <property type="evidence" value="ECO:0007669"/>
    <property type="project" value="TreeGrafter"/>
</dbReference>
<dbReference type="Proteomes" id="UP000255234">
    <property type="component" value="Unassembled WGS sequence"/>
</dbReference>
<protein>
    <submittedName>
        <fullName evidence="8">NfeD-like C-terminal, partner-binding</fullName>
    </submittedName>
</protein>
<feature type="domain" description="NfeD-like C-terminal" evidence="6">
    <location>
        <begin position="155"/>
        <end position="209"/>
    </location>
</feature>
<dbReference type="AlphaFoldDB" id="A0A378NSL6"/>
<evidence type="ECO:0000259" key="7">
    <source>
        <dbReference type="Pfam" id="PF24961"/>
    </source>
</evidence>
<dbReference type="InterPro" id="IPR056739">
    <property type="entry name" value="NfeD_membrane"/>
</dbReference>